<dbReference type="Proteomes" id="UP001209878">
    <property type="component" value="Unassembled WGS sequence"/>
</dbReference>
<evidence type="ECO:0000313" key="2">
    <source>
        <dbReference type="EMBL" id="KAK2175261.1"/>
    </source>
</evidence>
<gene>
    <name evidence="2" type="ORF">NP493_741g00002</name>
</gene>
<dbReference type="AlphaFoldDB" id="A0AAD9KPR0"/>
<evidence type="ECO:0000313" key="3">
    <source>
        <dbReference type="Proteomes" id="UP001209878"/>
    </source>
</evidence>
<dbReference type="EMBL" id="JAODUO010000740">
    <property type="protein sequence ID" value="KAK2175261.1"/>
    <property type="molecule type" value="Genomic_DNA"/>
</dbReference>
<protein>
    <submittedName>
        <fullName evidence="2">Uncharacterized protein</fullName>
    </submittedName>
</protein>
<accession>A0AAD9KPR0</accession>
<proteinExistence type="predicted"/>
<organism evidence="2 3">
    <name type="scientific">Ridgeia piscesae</name>
    <name type="common">Tubeworm</name>
    <dbReference type="NCBI Taxonomy" id="27915"/>
    <lineage>
        <taxon>Eukaryota</taxon>
        <taxon>Metazoa</taxon>
        <taxon>Spiralia</taxon>
        <taxon>Lophotrochozoa</taxon>
        <taxon>Annelida</taxon>
        <taxon>Polychaeta</taxon>
        <taxon>Sedentaria</taxon>
        <taxon>Canalipalpata</taxon>
        <taxon>Sabellida</taxon>
        <taxon>Siboglinidae</taxon>
        <taxon>Ridgeia</taxon>
    </lineage>
</organism>
<keyword evidence="3" id="KW-1185">Reference proteome</keyword>
<sequence>MHRKRNKSHKKANQTGRNSNWEKFRQLLRQASKAAAKSYSDNLNYHIGESLKINPKQFWSFIKAKKRECIGIPTLQTNGQIITNDPTRQIPLTTNSAPCLLKKSTPSPN</sequence>
<name>A0AAD9KPR0_RIDPI</name>
<feature type="region of interest" description="Disordered" evidence="1">
    <location>
        <begin position="1"/>
        <end position="21"/>
    </location>
</feature>
<evidence type="ECO:0000256" key="1">
    <source>
        <dbReference type="SAM" id="MobiDB-lite"/>
    </source>
</evidence>
<feature type="compositionally biased region" description="Basic residues" evidence="1">
    <location>
        <begin position="1"/>
        <end position="12"/>
    </location>
</feature>
<comment type="caution">
    <text evidence="2">The sequence shown here is derived from an EMBL/GenBank/DDBJ whole genome shotgun (WGS) entry which is preliminary data.</text>
</comment>
<reference evidence="2" key="1">
    <citation type="journal article" date="2023" name="Mol. Biol. Evol.">
        <title>Third-Generation Sequencing Reveals the Adaptive Role of the Epigenome in Three Deep-Sea Polychaetes.</title>
        <authorList>
            <person name="Perez M."/>
            <person name="Aroh O."/>
            <person name="Sun Y."/>
            <person name="Lan Y."/>
            <person name="Juniper S.K."/>
            <person name="Young C.R."/>
            <person name="Angers B."/>
            <person name="Qian P.Y."/>
        </authorList>
    </citation>
    <scope>NUCLEOTIDE SEQUENCE</scope>
    <source>
        <strain evidence="2">R07B-5</strain>
    </source>
</reference>